<evidence type="ECO:0000259" key="2">
    <source>
        <dbReference type="Pfam" id="PF22813"/>
    </source>
</evidence>
<keyword evidence="1" id="KW-0472">Membrane</keyword>
<evidence type="ECO:0000259" key="3">
    <source>
        <dbReference type="Pfam" id="PF22820"/>
    </source>
</evidence>
<dbReference type="PANTHER" id="PTHR40038">
    <property type="entry name" value="MEMBRANE-ASSOCIATED PROTEIN TCAA"/>
    <property type="match status" value="1"/>
</dbReference>
<evidence type="ECO:0000313" key="6">
    <source>
        <dbReference type="Proteomes" id="UP000198661"/>
    </source>
</evidence>
<dbReference type="PANTHER" id="PTHR40038:SF1">
    <property type="entry name" value="MEMBRANE-ASSOCIATED PROTEIN TCAA"/>
    <property type="match status" value="1"/>
</dbReference>
<dbReference type="InterPro" id="IPR056902">
    <property type="entry name" value="NTF2_YvbJ"/>
</dbReference>
<protein>
    <recommendedName>
        <fullName evidence="7">PEGA domain-containing protein</fullName>
    </recommendedName>
</protein>
<keyword evidence="6" id="KW-1185">Reference proteome</keyword>
<feature type="domain" description="TcaA second" evidence="2">
    <location>
        <begin position="49"/>
        <end position="147"/>
    </location>
</feature>
<dbReference type="OrthoDB" id="1895190at2"/>
<organism evidence="5 6">
    <name type="scientific">Planifilum fulgidum</name>
    <dbReference type="NCBI Taxonomy" id="201973"/>
    <lineage>
        <taxon>Bacteria</taxon>
        <taxon>Bacillati</taxon>
        <taxon>Bacillota</taxon>
        <taxon>Bacilli</taxon>
        <taxon>Bacillales</taxon>
        <taxon>Thermoactinomycetaceae</taxon>
        <taxon>Planifilum</taxon>
    </lineage>
</organism>
<dbReference type="Proteomes" id="UP000198661">
    <property type="component" value="Unassembled WGS sequence"/>
</dbReference>
<keyword evidence="1" id="KW-1133">Transmembrane helix</keyword>
<dbReference type="GO" id="GO:0005886">
    <property type="term" value="C:plasma membrane"/>
    <property type="evidence" value="ECO:0007669"/>
    <property type="project" value="UniProtKB-SubCell"/>
</dbReference>
<reference evidence="5 6" key="1">
    <citation type="submission" date="2016-10" db="EMBL/GenBank/DDBJ databases">
        <authorList>
            <person name="de Groot N.N."/>
        </authorList>
    </citation>
    <scope>NUCLEOTIDE SEQUENCE [LARGE SCALE GENOMIC DNA]</scope>
    <source>
        <strain evidence="5 6">DSM 44945</strain>
    </source>
</reference>
<dbReference type="InterPro" id="IPR054529">
    <property type="entry name" value="TcaA_2nd"/>
</dbReference>
<dbReference type="AlphaFoldDB" id="A0A1I2KA76"/>
<dbReference type="EMBL" id="FOOK01000001">
    <property type="protein sequence ID" value="SFF63209.1"/>
    <property type="molecule type" value="Genomic_DNA"/>
</dbReference>
<dbReference type="Pfam" id="PF25155">
    <property type="entry name" value="NTF2_YvbJ"/>
    <property type="match status" value="1"/>
</dbReference>
<evidence type="ECO:0008006" key="7">
    <source>
        <dbReference type="Google" id="ProtNLM"/>
    </source>
</evidence>
<keyword evidence="1" id="KW-0812">Transmembrane</keyword>
<proteinExistence type="predicted"/>
<dbReference type="Pfam" id="PF22813">
    <property type="entry name" value="TcaA_2nd"/>
    <property type="match status" value="1"/>
</dbReference>
<name>A0A1I2KA76_9BACL</name>
<evidence type="ECO:0000313" key="5">
    <source>
        <dbReference type="EMBL" id="SFF63209.1"/>
    </source>
</evidence>
<feature type="transmembrane region" description="Helical" evidence="1">
    <location>
        <begin position="27"/>
        <end position="45"/>
    </location>
</feature>
<feature type="domain" description="TcaA 4th" evidence="3">
    <location>
        <begin position="228"/>
        <end position="297"/>
    </location>
</feature>
<accession>A0A1I2KA76</accession>
<feature type="domain" description="YvbJ-like NTF2-like" evidence="4">
    <location>
        <begin position="311"/>
        <end position="424"/>
    </location>
</feature>
<evidence type="ECO:0000259" key="4">
    <source>
        <dbReference type="Pfam" id="PF25155"/>
    </source>
</evidence>
<gene>
    <name evidence="5" type="ORF">SAMN04488025_10150</name>
</gene>
<dbReference type="Pfam" id="PF22820">
    <property type="entry name" value="TcaA_3rd_4th"/>
    <property type="match status" value="1"/>
</dbReference>
<dbReference type="STRING" id="201973.SAMN04488025_10150"/>
<dbReference type="RefSeq" id="WP_092035324.1">
    <property type="nucleotide sequence ID" value="NZ_FOOK01000001.1"/>
</dbReference>
<evidence type="ECO:0000256" key="1">
    <source>
        <dbReference type="SAM" id="Phobius"/>
    </source>
</evidence>
<dbReference type="InterPro" id="IPR054530">
    <property type="entry name" value="TcaA_4th"/>
</dbReference>
<sequence length="447" mass="51564">MNPQIDKDQWTESLQVAKGWALRRKGIVALVVIAVFVLVGISFAATDDPEEVVRKFEEAVYNNDVDALEEIVSPDDDRMEIDRRHLADFLERIQKNERTMEMYLSLLRYQLASFEGNYAPYPDKYNLEQMDYYLKWEDGFLFDSYSIGVRPYYMRIKASEKGGTVKVDGEEVLTPEEGNIKVVGPLMPGRYKVEGSKKYPYALVKDTREVALFDDTDGEVEVEVDLTGTHVELYSAFGDTRVIVNGKPTDKTVKELKKFGPVSQDGSVTLQGERKFPWGVSRSDKKKVEQYTASVDLTPKPFADKKGQEQIISTINAHFKQWGQAVAKGDPSVYTVGDDGMKKELIEAIEEIRQGYKEESLGTRIDLDNIKFTYENDHYVLSIPVEYHYRHNDNFDERMQEEIVSRMVTLRYDEKGKRWWVHSSTHLYTWQAEDYFKGKGVVKSEFK</sequence>